<evidence type="ECO:0000313" key="2">
    <source>
        <dbReference type="EMBL" id="KIY96637.1"/>
    </source>
</evidence>
<dbReference type="EMBL" id="KK102911">
    <property type="protein sequence ID" value="KIY96637.1"/>
    <property type="molecule type" value="Genomic_DNA"/>
</dbReference>
<dbReference type="AlphaFoldDB" id="A0A0D2JA55"/>
<protein>
    <submittedName>
        <fullName evidence="2">Uncharacterized protein</fullName>
    </submittedName>
</protein>
<dbReference type="RefSeq" id="XP_013895657.1">
    <property type="nucleotide sequence ID" value="XM_014040203.1"/>
</dbReference>
<evidence type="ECO:0000256" key="1">
    <source>
        <dbReference type="SAM" id="Phobius"/>
    </source>
</evidence>
<evidence type="ECO:0000313" key="3">
    <source>
        <dbReference type="Proteomes" id="UP000054498"/>
    </source>
</evidence>
<sequence>MMQAQQAAMASLPMETQMKLRRASQANFAASLLQLSCSVAIIIMVRYNLESATLSLFTLGGQPAAGATYQCLMATDKWPGACQYAYSVASISILLNFLLSLMQCLTMDCCGMGRLLECLVDAGLIAWWMAAEG</sequence>
<name>A0A0D2JA55_9CHLO</name>
<organism evidence="2 3">
    <name type="scientific">Monoraphidium neglectum</name>
    <dbReference type="NCBI Taxonomy" id="145388"/>
    <lineage>
        <taxon>Eukaryota</taxon>
        <taxon>Viridiplantae</taxon>
        <taxon>Chlorophyta</taxon>
        <taxon>core chlorophytes</taxon>
        <taxon>Chlorophyceae</taxon>
        <taxon>CS clade</taxon>
        <taxon>Sphaeropleales</taxon>
        <taxon>Selenastraceae</taxon>
        <taxon>Monoraphidium</taxon>
    </lineage>
</organism>
<keyword evidence="1" id="KW-1133">Transmembrane helix</keyword>
<accession>A0A0D2JA55</accession>
<gene>
    <name evidence="2" type="ORF">MNEG_11327</name>
</gene>
<feature type="transmembrane region" description="Helical" evidence="1">
    <location>
        <begin position="28"/>
        <end position="49"/>
    </location>
</feature>
<dbReference type="KEGG" id="mng:MNEG_11327"/>
<proteinExistence type="predicted"/>
<keyword evidence="3" id="KW-1185">Reference proteome</keyword>
<dbReference type="GeneID" id="25728578"/>
<keyword evidence="1" id="KW-0472">Membrane</keyword>
<keyword evidence="1" id="KW-0812">Transmembrane</keyword>
<feature type="transmembrane region" description="Helical" evidence="1">
    <location>
        <begin position="84"/>
        <end position="102"/>
    </location>
</feature>
<dbReference type="Proteomes" id="UP000054498">
    <property type="component" value="Unassembled WGS sequence"/>
</dbReference>
<reference evidence="2 3" key="1">
    <citation type="journal article" date="2013" name="BMC Genomics">
        <title>Reconstruction of the lipid metabolism for the microalga Monoraphidium neglectum from its genome sequence reveals characteristics suitable for biofuel production.</title>
        <authorList>
            <person name="Bogen C."/>
            <person name="Al-Dilaimi A."/>
            <person name="Albersmeier A."/>
            <person name="Wichmann J."/>
            <person name="Grundmann M."/>
            <person name="Rupp O."/>
            <person name="Lauersen K.J."/>
            <person name="Blifernez-Klassen O."/>
            <person name="Kalinowski J."/>
            <person name="Goesmann A."/>
            <person name="Mussgnug J.H."/>
            <person name="Kruse O."/>
        </authorList>
    </citation>
    <scope>NUCLEOTIDE SEQUENCE [LARGE SCALE GENOMIC DNA]</scope>
    <source>
        <strain evidence="2 3">SAG 48.87</strain>
    </source>
</reference>
<dbReference type="OrthoDB" id="534744at2759"/>